<gene>
    <name evidence="1" type="ORF">ELX58_05980</name>
</gene>
<dbReference type="AlphaFoldDB" id="A0A4P6ZM49"/>
<evidence type="ECO:0000313" key="2">
    <source>
        <dbReference type="Proteomes" id="UP000294321"/>
    </source>
</evidence>
<dbReference type="RefSeq" id="WP_133442241.1">
    <property type="nucleotide sequence ID" value="NZ_CP034726.1"/>
</dbReference>
<sequence>MKKLTKFSLILLGLSIGITLLSTHQINRLYNDHIENQILKKIQSRYQGFNIKGTWIQKHGNHYIGGITVQENHQWLQHRFEADQNGQLILDN</sequence>
<reference evidence="2" key="1">
    <citation type="submission" date="2018-12" db="EMBL/GenBank/DDBJ databases">
        <title>A new species of lactobacillus.</title>
        <authorList>
            <person name="Jian Y."/>
            <person name="Xin L."/>
            <person name="Hong Z.J."/>
            <person name="Ming L.Z."/>
            <person name="Hong X.Z."/>
        </authorList>
    </citation>
    <scope>NUCLEOTIDE SEQUENCE [LARGE SCALE GENOMIC DNA]</scope>
    <source>
        <strain evidence="2">HSLZ-75</strain>
    </source>
</reference>
<proteinExistence type="predicted"/>
<dbReference type="Proteomes" id="UP000294321">
    <property type="component" value="Chromosome"/>
</dbReference>
<organism evidence="1 2">
    <name type="scientific">Acetilactobacillus jinshanensis</name>
    <dbReference type="NCBI Taxonomy" id="1720083"/>
    <lineage>
        <taxon>Bacteria</taxon>
        <taxon>Bacillati</taxon>
        <taxon>Bacillota</taxon>
        <taxon>Bacilli</taxon>
        <taxon>Lactobacillales</taxon>
        <taxon>Lactobacillaceae</taxon>
        <taxon>Acetilactobacillus</taxon>
    </lineage>
</organism>
<evidence type="ECO:0000313" key="1">
    <source>
        <dbReference type="EMBL" id="QBP18683.1"/>
    </source>
</evidence>
<keyword evidence="2" id="KW-1185">Reference proteome</keyword>
<name>A0A4P6ZM49_9LACO</name>
<protein>
    <submittedName>
        <fullName evidence="1">Uncharacterized protein</fullName>
    </submittedName>
</protein>
<dbReference type="EMBL" id="CP034726">
    <property type="protein sequence ID" value="QBP18683.1"/>
    <property type="molecule type" value="Genomic_DNA"/>
</dbReference>
<accession>A0A4P6ZM49</accession>
<dbReference type="KEGG" id="lji:ELX58_05980"/>